<sequence>MPFLSGTSVVSLIIRVSIIVIVADYVETVDCVLRLLMKPVMLPTCVHLEFMAFPSRSSVPLLIINSKKEFDIVYGRINITIAAVKDFPPGSNVLFDPLHIEFAVEAFHCGHSGVLLICNVSFNVLVRNCEDESCILNDRYRITYKIVESLDQS</sequence>
<reference evidence="1 2" key="1">
    <citation type="submission" date="2015-05" db="EMBL/GenBank/DDBJ databases">
        <title>Evolution of Trichinella species and genotypes.</title>
        <authorList>
            <person name="Korhonen P.K."/>
            <person name="Edoardo P."/>
            <person name="Giuseppe L.R."/>
            <person name="Gasser R.B."/>
        </authorList>
    </citation>
    <scope>NUCLEOTIDE SEQUENCE [LARGE SCALE GENOMIC DNA]</scope>
    <source>
        <strain evidence="1">ISS10</strain>
    </source>
</reference>
<proteinExistence type="predicted"/>
<dbReference type="EMBL" id="JYDW01000169">
    <property type="protein sequence ID" value="KRZ53247.1"/>
    <property type="molecule type" value="Genomic_DNA"/>
</dbReference>
<organism evidence="1 2">
    <name type="scientific">Trichinella nativa</name>
    <dbReference type="NCBI Taxonomy" id="6335"/>
    <lineage>
        <taxon>Eukaryota</taxon>
        <taxon>Metazoa</taxon>
        <taxon>Ecdysozoa</taxon>
        <taxon>Nematoda</taxon>
        <taxon>Enoplea</taxon>
        <taxon>Dorylaimia</taxon>
        <taxon>Trichinellida</taxon>
        <taxon>Trichinellidae</taxon>
        <taxon>Trichinella</taxon>
    </lineage>
</organism>
<dbReference type="OrthoDB" id="10477562at2759"/>
<keyword evidence="2" id="KW-1185">Reference proteome</keyword>
<dbReference type="Proteomes" id="UP000054721">
    <property type="component" value="Unassembled WGS sequence"/>
</dbReference>
<name>A0A0V1L100_9BILA</name>
<evidence type="ECO:0000313" key="1">
    <source>
        <dbReference type="EMBL" id="KRZ53247.1"/>
    </source>
</evidence>
<protein>
    <submittedName>
        <fullName evidence="1">Uncharacterized protein</fullName>
    </submittedName>
</protein>
<dbReference type="AlphaFoldDB" id="A0A0V1L100"/>
<comment type="caution">
    <text evidence="1">The sequence shown here is derived from an EMBL/GenBank/DDBJ whole genome shotgun (WGS) entry which is preliminary data.</text>
</comment>
<gene>
    <name evidence="1" type="ORF">T02_12791</name>
</gene>
<evidence type="ECO:0000313" key="2">
    <source>
        <dbReference type="Proteomes" id="UP000054721"/>
    </source>
</evidence>
<accession>A0A0V1L100</accession>